<feature type="region of interest" description="Disordered" evidence="2">
    <location>
        <begin position="33"/>
        <end position="60"/>
    </location>
</feature>
<evidence type="ECO:0000259" key="4">
    <source>
        <dbReference type="Pfam" id="PF17921"/>
    </source>
</evidence>
<reference evidence="5" key="1">
    <citation type="journal article" date="2022" name="Int. J. Mol. Sci.">
        <title>Draft Genome of Tanacetum Coccineum: Genomic Comparison of Closely Related Tanacetum-Family Plants.</title>
        <authorList>
            <person name="Yamashiro T."/>
            <person name="Shiraishi A."/>
            <person name="Nakayama K."/>
            <person name="Satake H."/>
        </authorList>
    </citation>
    <scope>NUCLEOTIDE SEQUENCE</scope>
</reference>
<dbReference type="PANTHER" id="PTHR37984:SF5">
    <property type="entry name" value="PROTEIN NYNRIN-LIKE"/>
    <property type="match status" value="1"/>
</dbReference>
<dbReference type="Gene3D" id="1.10.340.70">
    <property type="match status" value="1"/>
</dbReference>
<reference evidence="5" key="2">
    <citation type="submission" date="2022-01" db="EMBL/GenBank/DDBJ databases">
        <authorList>
            <person name="Yamashiro T."/>
            <person name="Shiraishi A."/>
            <person name="Satake H."/>
            <person name="Nakayama K."/>
        </authorList>
    </citation>
    <scope>NUCLEOTIDE SEQUENCE</scope>
</reference>
<feature type="compositionally biased region" description="Basic and acidic residues" evidence="2">
    <location>
        <begin position="619"/>
        <end position="628"/>
    </location>
</feature>
<dbReference type="InterPro" id="IPR043502">
    <property type="entry name" value="DNA/RNA_pol_sf"/>
</dbReference>
<evidence type="ECO:0000313" key="5">
    <source>
        <dbReference type="EMBL" id="GJS56827.1"/>
    </source>
</evidence>
<accession>A0ABQ4WVD6</accession>
<evidence type="ECO:0000256" key="2">
    <source>
        <dbReference type="SAM" id="MobiDB-lite"/>
    </source>
</evidence>
<keyword evidence="5" id="KW-0808">Transferase</keyword>
<keyword evidence="6" id="KW-1185">Reference proteome</keyword>
<dbReference type="PANTHER" id="PTHR37984">
    <property type="entry name" value="PROTEIN CBG26694"/>
    <property type="match status" value="1"/>
</dbReference>
<keyword evidence="5" id="KW-0548">Nucleotidyltransferase</keyword>
<feature type="compositionally biased region" description="Basic residues" evidence="2">
    <location>
        <begin position="43"/>
        <end position="59"/>
    </location>
</feature>
<dbReference type="Pfam" id="PF17921">
    <property type="entry name" value="Integrase_H2C2"/>
    <property type="match status" value="1"/>
</dbReference>
<evidence type="ECO:0000256" key="1">
    <source>
        <dbReference type="ARBA" id="ARBA00023268"/>
    </source>
</evidence>
<keyword evidence="1" id="KW-0511">Multifunctional enzyme</keyword>
<name>A0ABQ4WVD6_9ASTR</name>
<dbReference type="GO" id="GO:0003964">
    <property type="term" value="F:RNA-directed DNA polymerase activity"/>
    <property type="evidence" value="ECO:0007669"/>
    <property type="project" value="UniProtKB-KW"/>
</dbReference>
<organism evidence="5 6">
    <name type="scientific">Tanacetum coccineum</name>
    <dbReference type="NCBI Taxonomy" id="301880"/>
    <lineage>
        <taxon>Eukaryota</taxon>
        <taxon>Viridiplantae</taxon>
        <taxon>Streptophyta</taxon>
        <taxon>Embryophyta</taxon>
        <taxon>Tracheophyta</taxon>
        <taxon>Spermatophyta</taxon>
        <taxon>Magnoliopsida</taxon>
        <taxon>eudicotyledons</taxon>
        <taxon>Gunneridae</taxon>
        <taxon>Pentapetalae</taxon>
        <taxon>asterids</taxon>
        <taxon>campanulids</taxon>
        <taxon>Asterales</taxon>
        <taxon>Asteraceae</taxon>
        <taxon>Asteroideae</taxon>
        <taxon>Anthemideae</taxon>
        <taxon>Anthemidinae</taxon>
        <taxon>Tanacetum</taxon>
    </lineage>
</organism>
<dbReference type="SUPFAM" id="SSF56672">
    <property type="entry name" value="DNA/RNA polymerases"/>
    <property type="match status" value="1"/>
</dbReference>
<dbReference type="Pfam" id="PF17919">
    <property type="entry name" value="RT_RNaseH_2"/>
    <property type="match status" value="1"/>
</dbReference>
<sequence>MRMKESLMNIERASDPDKKRKFVKEDVLTKVPAKPDVAEQGTKKRKGGHMKMLARKRKRPQPDVDILARLNKVSSPDGDYLVIYRANGNFRVFNYLMEIVRWRLYEACGVYILELEDGTIIHMLVERRYPLSKELLQRMLDFGLEVEKNKKYIWGEDQETAFQLLKQKLCEASILALLEGNDDFVIYCDISRQGLGACTVFPDHKSLQHILKQKELNMRQRRWLELLADYDYEIRYHPRKANVIVDSLSRKERIKPLRVRSLVMTIHPKLSSQILKAQTEALKEENIKAENLRGMDKAFEICPDGTHCIKNQIWLPLFGNFRDLIMHESHKSKYSIHPGSDKMYQDLKKLYWWPNMKQIIAEYVGKCLTCSRVKAECQNPSGLLIEGNLFDFETPLCKAFNEFNYFLKIDTDLFTYNVQNFKTYDEYERELNNDIARGPEEPWLENGVPYQLCDHICEPYHFKNGKTKWPTCDSDIDGFCNGGELPGIVRVRSMTYFQDHKWYDELVDGKLKEETLALKAKVEGSWGDATLGVMKFCIWLKNSFKNFHELDYDVLVKLQECWWKVNTHEIAPFTRMENFGRGPYANMKTKKTRDPYLDVNRIFGRNYEASNVGDTQENQGHKEHKDNPTPEPSNCKIRIFEMMKYSFNDDEEYITIKESEYLNHSKDSLDAYRELLSLIDEGWVVKTPDE</sequence>
<evidence type="ECO:0000313" key="6">
    <source>
        <dbReference type="Proteomes" id="UP001151760"/>
    </source>
</evidence>
<dbReference type="InterPro" id="IPR041588">
    <property type="entry name" value="Integrase_H2C2"/>
</dbReference>
<comment type="caution">
    <text evidence="5">The sequence shown here is derived from an EMBL/GenBank/DDBJ whole genome shotgun (WGS) entry which is preliminary data.</text>
</comment>
<feature type="region of interest" description="Disordered" evidence="2">
    <location>
        <begin position="610"/>
        <end position="633"/>
    </location>
</feature>
<dbReference type="Proteomes" id="UP001151760">
    <property type="component" value="Unassembled WGS sequence"/>
</dbReference>
<keyword evidence="5" id="KW-0695">RNA-directed DNA polymerase</keyword>
<feature type="domain" description="Integrase zinc-binding" evidence="4">
    <location>
        <begin position="321"/>
        <end position="375"/>
    </location>
</feature>
<dbReference type="InterPro" id="IPR041577">
    <property type="entry name" value="RT_RNaseH_2"/>
</dbReference>
<evidence type="ECO:0000259" key="3">
    <source>
        <dbReference type="Pfam" id="PF17919"/>
    </source>
</evidence>
<feature type="domain" description="Reverse transcriptase/retrotransposon-derived protein RNase H-like" evidence="3">
    <location>
        <begin position="154"/>
        <end position="205"/>
    </location>
</feature>
<dbReference type="InterPro" id="IPR050951">
    <property type="entry name" value="Retrovirus_Pol_polyprotein"/>
</dbReference>
<dbReference type="EMBL" id="BQNB010008963">
    <property type="protein sequence ID" value="GJS56827.1"/>
    <property type="molecule type" value="Genomic_DNA"/>
</dbReference>
<proteinExistence type="predicted"/>
<protein>
    <submittedName>
        <fullName evidence="5">Reverse transcriptase domain-containing protein</fullName>
    </submittedName>
</protein>
<gene>
    <name evidence="5" type="ORF">Tco_0651611</name>
</gene>